<name>A0A2U1QJF3_ARTAN</name>
<dbReference type="OrthoDB" id="1907176at2759"/>
<reference evidence="1 2" key="1">
    <citation type="journal article" date="2018" name="Mol. Plant">
        <title>The genome of Artemisia annua provides insight into the evolution of Asteraceae family and artemisinin biosynthesis.</title>
        <authorList>
            <person name="Shen Q."/>
            <person name="Zhang L."/>
            <person name="Liao Z."/>
            <person name="Wang S."/>
            <person name="Yan T."/>
            <person name="Shi P."/>
            <person name="Liu M."/>
            <person name="Fu X."/>
            <person name="Pan Q."/>
            <person name="Wang Y."/>
            <person name="Lv Z."/>
            <person name="Lu X."/>
            <person name="Zhang F."/>
            <person name="Jiang W."/>
            <person name="Ma Y."/>
            <person name="Chen M."/>
            <person name="Hao X."/>
            <person name="Li L."/>
            <person name="Tang Y."/>
            <person name="Lv G."/>
            <person name="Zhou Y."/>
            <person name="Sun X."/>
            <person name="Brodelius P.E."/>
            <person name="Rose J.K.C."/>
            <person name="Tang K."/>
        </authorList>
    </citation>
    <scope>NUCLEOTIDE SEQUENCE [LARGE SCALE GENOMIC DNA]</scope>
    <source>
        <strain evidence="2">cv. Huhao1</strain>
        <tissue evidence="1">Leaf</tissue>
    </source>
</reference>
<dbReference type="STRING" id="35608.A0A2U1QJF3"/>
<evidence type="ECO:0000313" key="1">
    <source>
        <dbReference type="EMBL" id="PWA98134.1"/>
    </source>
</evidence>
<keyword evidence="2" id="KW-1185">Reference proteome</keyword>
<sequence length="182" mass="20582">MMGLWELKEVILWLCRKMGRKNSLGVEGGDEYCIDDLGLGKDEFLDGSRLPESQESRCGFEKCVGQKGDGVSSMCMDMIKECPCSFCIKAAYLWSDLLYQDTKGRIAAIKKSQKEAALLVHQSSRNAVRDFSSNLESDLTGRWKSLFLHMEDIFVLESSQLETSLSTLKELRDNCKIDSEKK</sequence>
<gene>
    <name evidence="1" type="ORF">CTI12_AA004270</name>
</gene>
<protein>
    <submittedName>
        <fullName evidence="1">Uncharacterized protein</fullName>
    </submittedName>
</protein>
<dbReference type="AlphaFoldDB" id="A0A2U1QJF3"/>
<dbReference type="Proteomes" id="UP000245207">
    <property type="component" value="Unassembled WGS sequence"/>
</dbReference>
<dbReference type="PANTHER" id="PTHR33924">
    <property type="entry name" value="CATION-TRANSPORTING ATPASE"/>
    <property type="match status" value="1"/>
</dbReference>
<evidence type="ECO:0000313" key="2">
    <source>
        <dbReference type="Proteomes" id="UP000245207"/>
    </source>
</evidence>
<dbReference type="PANTHER" id="PTHR33924:SF1">
    <property type="entry name" value="DNA-DIRECTED RNA POLYMERASE SUBUNIT BETA"/>
    <property type="match status" value="1"/>
</dbReference>
<organism evidence="1 2">
    <name type="scientific">Artemisia annua</name>
    <name type="common">Sweet wormwood</name>
    <dbReference type="NCBI Taxonomy" id="35608"/>
    <lineage>
        <taxon>Eukaryota</taxon>
        <taxon>Viridiplantae</taxon>
        <taxon>Streptophyta</taxon>
        <taxon>Embryophyta</taxon>
        <taxon>Tracheophyta</taxon>
        <taxon>Spermatophyta</taxon>
        <taxon>Magnoliopsida</taxon>
        <taxon>eudicotyledons</taxon>
        <taxon>Gunneridae</taxon>
        <taxon>Pentapetalae</taxon>
        <taxon>asterids</taxon>
        <taxon>campanulids</taxon>
        <taxon>Asterales</taxon>
        <taxon>Asteraceae</taxon>
        <taxon>Asteroideae</taxon>
        <taxon>Anthemideae</taxon>
        <taxon>Artemisiinae</taxon>
        <taxon>Artemisia</taxon>
    </lineage>
</organism>
<dbReference type="EMBL" id="PKPP01000080">
    <property type="protein sequence ID" value="PWA98134.1"/>
    <property type="molecule type" value="Genomic_DNA"/>
</dbReference>
<proteinExistence type="predicted"/>
<comment type="caution">
    <text evidence="1">The sequence shown here is derived from an EMBL/GenBank/DDBJ whole genome shotgun (WGS) entry which is preliminary data.</text>
</comment>
<accession>A0A2U1QJF3</accession>